<reference evidence="1" key="1">
    <citation type="submission" date="2020-11" db="EMBL/GenBank/DDBJ databases">
        <title>Isolation and identification of active actinomycetes.</title>
        <authorList>
            <person name="Sun X."/>
        </authorList>
    </citation>
    <scope>NUCLEOTIDE SEQUENCE</scope>
    <source>
        <strain evidence="1">NEAU-A11</strain>
    </source>
</reference>
<accession>A0A931C8M9</accession>
<evidence type="ECO:0000313" key="2">
    <source>
        <dbReference type="Proteomes" id="UP000598146"/>
    </source>
</evidence>
<gene>
    <name evidence="1" type="ORF">I4J89_08485</name>
</gene>
<dbReference type="AlphaFoldDB" id="A0A931C8M9"/>
<dbReference type="Proteomes" id="UP000598146">
    <property type="component" value="Unassembled WGS sequence"/>
</dbReference>
<evidence type="ECO:0000313" key="1">
    <source>
        <dbReference type="EMBL" id="MBG0561498.1"/>
    </source>
</evidence>
<name>A0A931C8M9_9ACTN</name>
<evidence type="ECO:0008006" key="3">
    <source>
        <dbReference type="Google" id="ProtNLM"/>
    </source>
</evidence>
<comment type="caution">
    <text evidence="1">The sequence shown here is derived from an EMBL/GenBank/DDBJ whole genome shotgun (WGS) entry which is preliminary data.</text>
</comment>
<sequence>MITVPAGSSLTLRCPDTQEIVLVTLAESRAPFIAELPPIPVLSLDGPGVRRFGILELVTASGVTFVEAELRDDLLRVLGDAPTGVVQRRAAARKAGPYPATGTVQVETAGRRGLVAVTGRVEDISTEGVLLRATAADERPSLPSGIERTLLHVAMPWGELTAAVTTVDQRADLLRGRFEWIDPAGMDALAEFCRP</sequence>
<dbReference type="RefSeq" id="WP_196413283.1">
    <property type="nucleotide sequence ID" value="NZ_JADQTO010000003.1"/>
</dbReference>
<keyword evidence="2" id="KW-1185">Reference proteome</keyword>
<dbReference type="EMBL" id="JADQTO010000003">
    <property type="protein sequence ID" value="MBG0561498.1"/>
    <property type="molecule type" value="Genomic_DNA"/>
</dbReference>
<protein>
    <recommendedName>
        <fullName evidence="3">PilZ domain-containing protein</fullName>
    </recommendedName>
</protein>
<organism evidence="1 2">
    <name type="scientific">Actinoplanes aureus</name>
    <dbReference type="NCBI Taxonomy" id="2792083"/>
    <lineage>
        <taxon>Bacteria</taxon>
        <taxon>Bacillati</taxon>
        <taxon>Actinomycetota</taxon>
        <taxon>Actinomycetes</taxon>
        <taxon>Micromonosporales</taxon>
        <taxon>Micromonosporaceae</taxon>
        <taxon>Actinoplanes</taxon>
    </lineage>
</organism>
<proteinExistence type="predicted"/>